<evidence type="ECO:0000313" key="3">
    <source>
        <dbReference type="EMBL" id="MCO6420063.1"/>
    </source>
</evidence>
<evidence type="ECO:0000256" key="1">
    <source>
        <dbReference type="SAM" id="Coils"/>
    </source>
</evidence>
<proteinExistence type="predicted"/>
<gene>
    <name evidence="3" type="ORF">JYK14_28485</name>
</gene>
<evidence type="ECO:0000313" key="4">
    <source>
        <dbReference type="Proteomes" id="UP001523392"/>
    </source>
</evidence>
<comment type="caution">
    <text evidence="3">The sequence shown here is derived from an EMBL/GenBank/DDBJ whole genome shotgun (WGS) entry which is preliminary data.</text>
</comment>
<sequence length="224" mass="22723">DHARARAEAEALRETLAAGAAAGGKAPPVLEAVQVPPGLEAALGAALGEALEHPEDAGAPRHWRALPPLEATPPLPDGLTPLASLVTAPPALARALGQIGVLPEGGDGAAIQPLLRPGQAVVGRDGALWRWDGHVARADAPNPGAVRLQQRARLRAAEARLREAAGAAESARQARDAAAAAEQRAVAAEAAAREARRQAEASLAEARTGLSRLSAAAAEAESRL</sequence>
<reference evidence="3 4" key="1">
    <citation type="submission" date="2021-12" db="EMBL/GenBank/DDBJ databases">
        <title>Siccirubricoccus leaddurans sp. nov., a high concentration Zn2+ tolerance bacterium.</title>
        <authorList>
            <person name="Cao Y."/>
        </authorList>
    </citation>
    <scope>NUCLEOTIDE SEQUENCE [LARGE SCALE GENOMIC DNA]</scope>
    <source>
        <strain evidence="3 4">KC 17139</strain>
    </source>
</reference>
<dbReference type="Proteomes" id="UP001523392">
    <property type="component" value="Unassembled WGS sequence"/>
</dbReference>
<feature type="non-terminal residue" evidence="3">
    <location>
        <position position="224"/>
    </location>
</feature>
<dbReference type="SMART" id="SM00968">
    <property type="entry name" value="SMC_hinge"/>
    <property type="match status" value="1"/>
</dbReference>
<accession>A0ABT1DDR9</accession>
<organism evidence="3 4">
    <name type="scientific">Siccirubricoccus soli</name>
    <dbReference type="NCBI Taxonomy" id="2899147"/>
    <lineage>
        <taxon>Bacteria</taxon>
        <taxon>Pseudomonadati</taxon>
        <taxon>Pseudomonadota</taxon>
        <taxon>Alphaproteobacteria</taxon>
        <taxon>Acetobacterales</taxon>
        <taxon>Roseomonadaceae</taxon>
        <taxon>Siccirubricoccus</taxon>
    </lineage>
</organism>
<keyword evidence="4" id="KW-1185">Reference proteome</keyword>
<keyword evidence="1" id="KW-0175">Coiled coil</keyword>
<dbReference type="InterPro" id="IPR010935">
    <property type="entry name" value="SMC_hinge"/>
</dbReference>
<name>A0ABT1DDR9_9PROT</name>
<feature type="coiled-coil region" evidence="1">
    <location>
        <begin position="154"/>
        <end position="223"/>
    </location>
</feature>
<feature type="domain" description="SMC hinge" evidence="2">
    <location>
        <begin position="23"/>
        <end position="112"/>
    </location>
</feature>
<dbReference type="EMBL" id="JAFIRR010000303">
    <property type="protein sequence ID" value="MCO6420063.1"/>
    <property type="molecule type" value="Genomic_DNA"/>
</dbReference>
<evidence type="ECO:0000259" key="2">
    <source>
        <dbReference type="SMART" id="SM00968"/>
    </source>
</evidence>
<feature type="non-terminal residue" evidence="3">
    <location>
        <position position="1"/>
    </location>
</feature>
<protein>
    <submittedName>
        <fullName evidence="3">Chromosome partitioning protein ParA</fullName>
    </submittedName>
</protein>